<reference evidence="7 8" key="1">
    <citation type="submission" date="2020-08" db="EMBL/GenBank/DDBJ databases">
        <title>A Genomic Blueprint of the Chicken Gut Microbiome.</title>
        <authorList>
            <person name="Gilroy R."/>
            <person name="Ravi A."/>
            <person name="Getino M."/>
            <person name="Pursley I."/>
            <person name="Horton D.L."/>
            <person name="Alikhan N.-F."/>
            <person name="Baker D."/>
            <person name="Gharbi K."/>
            <person name="Hall N."/>
            <person name="Watson M."/>
            <person name="Adriaenssens E.M."/>
            <person name="Foster-Nyarko E."/>
            <person name="Jarju S."/>
            <person name="Secka A."/>
            <person name="Antonio M."/>
            <person name="Oren A."/>
            <person name="Chaudhuri R."/>
            <person name="La Ragione R.M."/>
            <person name="Hildebrand F."/>
            <person name="Pallen M.J."/>
        </authorList>
    </citation>
    <scope>NUCLEOTIDE SEQUENCE [LARGE SCALE GENOMIC DNA]</scope>
    <source>
        <strain evidence="7 8">Sa3CVN1</strain>
    </source>
</reference>
<protein>
    <submittedName>
        <fullName evidence="7">Sigma-70 family RNA polymerase sigma factor</fullName>
    </submittedName>
</protein>
<dbReference type="InterPro" id="IPR013324">
    <property type="entry name" value="RNA_pol_sigma_r3/r4-like"/>
</dbReference>
<keyword evidence="4" id="KW-0804">Transcription</keyword>
<dbReference type="PANTHER" id="PTHR43133">
    <property type="entry name" value="RNA POLYMERASE ECF-TYPE SIGMA FACTO"/>
    <property type="match status" value="1"/>
</dbReference>
<evidence type="ECO:0000313" key="8">
    <source>
        <dbReference type="Proteomes" id="UP000627781"/>
    </source>
</evidence>
<dbReference type="NCBIfam" id="TIGR02937">
    <property type="entry name" value="sigma70-ECF"/>
    <property type="match status" value="1"/>
</dbReference>
<comment type="similarity">
    <text evidence="1">Belongs to the sigma-70 factor family. ECF subfamily.</text>
</comment>
<dbReference type="Gene3D" id="1.10.1740.10">
    <property type="match status" value="1"/>
</dbReference>
<feature type="domain" description="RNA polymerase sigma-70 region 2" evidence="5">
    <location>
        <begin position="7"/>
        <end position="73"/>
    </location>
</feature>
<sequence length="167" mass="20044">MNDFQDIYEKYYYEIFRFINKLVNYNKSVSEELTQETFYQIFISLHRFKGKSDIKTWMCQIAKNVCFKYFRKNPISVSFDSEDINNKVINIVEKTPEELVLCKELNEIILKGIINMNDKYRDVLVYRLYESMPFKKIAAIMNISENSAKVIFYRGKEMLKKSLTKML</sequence>
<dbReference type="PANTHER" id="PTHR43133:SF51">
    <property type="entry name" value="RNA POLYMERASE SIGMA FACTOR"/>
    <property type="match status" value="1"/>
</dbReference>
<name>A0ABR8PXH7_9CLOT</name>
<evidence type="ECO:0000256" key="4">
    <source>
        <dbReference type="ARBA" id="ARBA00023163"/>
    </source>
</evidence>
<dbReference type="InterPro" id="IPR014284">
    <property type="entry name" value="RNA_pol_sigma-70_dom"/>
</dbReference>
<evidence type="ECO:0000256" key="3">
    <source>
        <dbReference type="ARBA" id="ARBA00023082"/>
    </source>
</evidence>
<evidence type="ECO:0000313" key="7">
    <source>
        <dbReference type="EMBL" id="MBD7912881.1"/>
    </source>
</evidence>
<dbReference type="EMBL" id="JACSRA010000030">
    <property type="protein sequence ID" value="MBD7912881.1"/>
    <property type="molecule type" value="Genomic_DNA"/>
</dbReference>
<keyword evidence="3" id="KW-0731">Sigma factor</keyword>
<dbReference type="SUPFAM" id="SSF88946">
    <property type="entry name" value="Sigma2 domain of RNA polymerase sigma factors"/>
    <property type="match status" value="1"/>
</dbReference>
<evidence type="ECO:0000259" key="6">
    <source>
        <dbReference type="Pfam" id="PF08281"/>
    </source>
</evidence>
<proteinExistence type="inferred from homology"/>
<organism evidence="7 8">
    <name type="scientific">Clostridium cibarium</name>
    <dbReference type="NCBI Taxonomy" id="2762247"/>
    <lineage>
        <taxon>Bacteria</taxon>
        <taxon>Bacillati</taxon>
        <taxon>Bacillota</taxon>
        <taxon>Clostridia</taxon>
        <taxon>Eubacteriales</taxon>
        <taxon>Clostridiaceae</taxon>
        <taxon>Clostridium</taxon>
    </lineage>
</organism>
<accession>A0ABR8PXH7</accession>
<dbReference type="InterPro" id="IPR007627">
    <property type="entry name" value="RNA_pol_sigma70_r2"/>
</dbReference>
<feature type="domain" description="RNA polymerase sigma factor 70 region 4 type 2" evidence="6">
    <location>
        <begin position="113"/>
        <end position="159"/>
    </location>
</feature>
<dbReference type="InterPro" id="IPR039425">
    <property type="entry name" value="RNA_pol_sigma-70-like"/>
</dbReference>
<keyword evidence="2" id="KW-0805">Transcription regulation</keyword>
<dbReference type="InterPro" id="IPR013249">
    <property type="entry name" value="RNA_pol_sigma70_r4_t2"/>
</dbReference>
<comment type="caution">
    <text evidence="7">The sequence shown here is derived from an EMBL/GenBank/DDBJ whole genome shotgun (WGS) entry which is preliminary data.</text>
</comment>
<evidence type="ECO:0000256" key="2">
    <source>
        <dbReference type="ARBA" id="ARBA00023015"/>
    </source>
</evidence>
<dbReference type="InterPro" id="IPR013325">
    <property type="entry name" value="RNA_pol_sigma_r2"/>
</dbReference>
<dbReference type="RefSeq" id="WP_185966780.1">
    <property type="nucleotide sequence ID" value="NZ_JACSRA010000030.1"/>
</dbReference>
<dbReference type="InterPro" id="IPR036388">
    <property type="entry name" value="WH-like_DNA-bd_sf"/>
</dbReference>
<keyword evidence="8" id="KW-1185">Reference proteome</keyword>
<evidence type="ECO:0000256" key="1">
    <source>
        <dbReference type="ARBA" id="ARBA00010641"/>
    </source>
</evidence>
<evidence type="ECO:0000259" key="5">
    <source>
        <dbReference type="Pfam" id="PF04542"/>
    </source>
</evidence>
<dbReference type="SUPFAM" id="SSF88659">
    <property type="entry name" value="Sigma3 and sigma4 domains of RNA polymerase sigma factors"/>
    <property type="match status" value="1"/>
</dbReference>
<dbReference type="Pfam" id="PF08281">
    <property type="entry name" value="Sigma70_r4_2"/>
    <property type="match status" value="1"/>
</dbReference>
<dbReference type="Proteomes" id="UP000627781">
    <property type="component" value="Unassembled WGS sequence"/>
</dbReference>
<dbReference type="Pfam" id="PF04542">
    <property type="entry name" value="Sigma70_r2"/>
    <property type="match status" value="1"/>
</dbReference>
<gene>
    <name evidence="7" type="ORF">H9661_16135</name>
</gene>
<dbReference type="Gene3D" id="1.10.10.10">
    <property type="entry name" value="Winged helix-like DNA-binding domain superfamily/Winged helix DNA-binding domain"/>
    <property type="match status" value="1"/>
</dbReference>